<accession>W5YYZ0</accession>
<dbReference type="Proteomes" id="UP000035081">
    <property type="component" value="Chromosome"/>
</dbReference>
<dbReference type="EMBL" id="CP007152">
    <property type="protein sequence ID" value="AHI31438.1"/>
    <property type="molecule type" value="Genomic_DNA"/>
</dbReference>
<dbReference type="SUPFAM" id="SSF54001">
    <property type="entry name" value="Cysteine proteinases"/>
    <property type="match status" value="1"/>
</dbReference>
<dbReference type="AlphaFoldDB" id="W5YYZ0"/>
<dbReference type="InterPro" id="IPR038765">
    <property type="entry name" value="Papain-like_cys_pep_sf"/>
</dbReference>
<dbReference type="Pfam" id="PF01841">
    <property type="entry name" value="Transglut_core"/>
    <property type="match status" value="1"/>
</dbReference>
<evidence type="ECO:0000259" key="1">
    <source>
        <dbReference type="SMART" id="SM00460"/>
    </source>
</evidence>
<dbReference type="PANTHER" id="PTHR33490:SF6">
    <property type="entry name" value="SLL1049 PROTEIN"/>
    <property type="match status" value="1"/>
</dbReference>
<proteinExistence type="predicted"/>
<feature type="domain" description="Transglutaminase-like" evidence="1">
    <location>
        <begin position="151"/>
        <end position="213"/>
    </location>
</feature>
<dbReference type="Pfam" id="PF08379">
    <property type="entry name" value="Bact_transglu_N"/>
    <property type="match status" value="1"/>
</dbReference>
<evidence type="ECO:0000313" key="3">
    <source>
        <dbReference type="Proteomes" id="UP000035081"/>
    </source>
</evidence>
<name>W5YYZ0_9GAMM</name>
<dbReference type="KEGG" id="msr:AU15_09180"/>
<dbReference type="PANTHER" id="PTHR33490">
    <property type="entry name" value="BLR5614 PROTEIN-RELATED"/>
    <property type="match status" value="1"/>
</dbReference>
<dbReference type="InterPro" id="IPR013589">
    <property type="entry name" value="Bac_transglu_N"/>
</dbReference>
<protein>
    <recommendedName>
        <fullName evidence="1">Transglutaminase-like domain-containing protein</fullName>
    </recommendedName>
</protein>
<sequence>MKLNIRHDTTYSYDEPMHKGIQYLRLTPRNTPQQKILEWHLSAPGETSQMTDGFGNIVTVMTMDKATREITLTAEGVVDLTGKPLTKDDSPFPPEVFLRHTPLTDADKAIKAFASQFSANKRSLVRMMNRILEHIEFTPGVTTVTHTAAEAFQQKAGVCQDHTHVFISCCRHIGVPVRYVSGYIHTFSDDHLATHAWAEAWLGHNWHTFDVVNLLNVAESHIKLATGLDYRDAAPVRGIRSGGGMEHLQTRAWVTMPGKASNKKLCKFHTPPHAFCAETGKLSAFSTTRG</sequence>
<evidence type="ECO:0000313" key="2">
    <source>
        <dbReference type="EMBL" id="AHI31438.1"/>
    </source>
</evidence>
<gene>
    <name evidence="2" type="ORF">AU15_09180</name>
</gene>
<dbReference type="Gene3D" id="3.10.620.30">
    <property type="match status" value="1"/>
</dbReference>
<organism evidence="2 3">
    <name type="scientific">Marinobacter salarius</name>
    <dbReference type="NCBI Taxonomy" id="1420917"/>
    <lineage>
        <taxon>Bacteria</taxon>
        <taxon>Pseudomonadati</taxon>
        <taxon>Pseudomonadota</taxon>
        <taxon>Gammaproteobacteria</taxon>
        <taxon>Pseudomonadales</taxon>
        <taxon>Marinobacteraceae</taxon>
        <taxon>Marinobacter</taxon>
    </lineage>
</organism>
<dbReference type="SMART" id="SM00460">
    <property type="entry name" value="TGc"/>
    <property type="match status" value="1"/>
</dbReference>
<reference evidence="2 3" key="1">
    <citation type="journal article" date="2014" name="Genome Announc.">
        <title>Draft Genome Sequences of Marinobacter similis A3d10T and Marinobacter salarius R9SW1T.</title>
        <authorList>
            <person name="Ivanova E.P."/>
            <person name="Ng H.J."/>
            <person name="Webb H.K."/>
            <person name="Feng G."/>
            <person name="Oshima K."/>
            <person name="Hattori M."/>
            <person name="Ohkuma M."/>
            <person name="Sergeev A.F."/>
            <person name="Mikhailov V.V."/>
            <person name="Crawford R.J."/>
            <person name="Sawabe T."/>
        </authorList>
    </citation>
    <scope>NUCLEOTIDE SEQUENCE [LARGE SCALE GENOMIC DNA]</scope>
    <source>
        <strain evidence="3">A3d10 and R9SW1</strain>
    </source>
</reference>
<dbReference type="InterPro" id="IPR002931">
    <property type="entry name" value="Transglutaminase-like"/>
</dbReference>
<dbReference type="HOGENOM" id="CLU_008973_1_2_6"/>